<reference evidence="2" key="1">
    <citation type="submission" date="2022-10" db="EMBL/GenBank/DDBJ databases">
        <title>Chryseobacterium babae sp. nov. isolated from the gut of the beetle Oryctes rhinoceros, and Chryseobacterium kimseyorum sp. nov., isolated from a stick insect rearing cage.</title>
        <authorList>
            <person name="Shelomi M."/>
            <person name="Han C.-J."/>
            <person name="Chen W.-M."/>
            <person name="Chen H.-K."/>
            <person name="Liaw S.-J."/>
            <person name="Muhle E."/>
            <person name="Clermont D."/>
        </authorList>
    </citation>
    <scope>NUCLEOTIDE SEQUENCE</scope>
    <source>
        <strain evidence="2">WLa1L2M3</strain>
    </source>
</reference>
<proteinExistence type="predicted"/>
<keyword evidence="1" id="KW-0812">Transmembrane</keyword>
<dbReference type="EMBL" id="JAPDHV010000003">
    <property type="protein sequence ID" value="MCW3161524.1"/>
    <property type="molecule type" value="Genomic_DNA"/>
</dbReference>
<organism evidence="2 3">
    <name type="scientific">Chryseobacterium oryctis</name>
    <dbReference type="NCBI Taxonomy" id="2952618"/>
    <lineage>
        <taxon>Bacteria</taxon>
        <taxon>Pseudomonadati</taxon>
        <taxon>Bacteroidota</taxon>
        <taxon>Flavobacteriia</taxon>
        <taxon>Flavobacteriales</taxon>
        <taxon>Weeksellaceae</taxon>
        <taxon>Chryseobacterium group</taxon>
        <taxon>Chryseobacterium</taxon>
    </lineage>
</organism>
<sequence length="153" mass="17693">MDNRFIKIISSKSTLSIFGLFYYIMCFGQLIPNLEGYYYFKENSAGVYIYDQNKFLVVGYGTAVKGTIEIINNEVEFKSDHPNSELLLFGRKTLGEKQIIFENNLFRNKLSLGKPSHNNDQISLYDISPEENDYCTSNQYFLPLSEIPTSIFF</sequence>
<evidence type="ECO:0000313" key="2">
    <source>
        <dbReference type="EMBL" id="MCW3161524.1"/>
    </source>
</evidence>
<evidence type="ECO:0000313" key="3">
    <source>
        <dbReference type="Proteomes" id="UP001163719"/>
    </source>
</evidence>
<comment type="caution">
    <text evidence="2">The sequence shown here is derived from an EMBL/GenBank/DDBJ whole genome shotgun (WGS) entry which is preliminary data.</text>
</comment>
<protein>
    <recommendedName>
        <fullName evidence="4">DKNYY family protein</fullName>
    </recommendedName>
</protein>
<name>A0ABT3HP47_9FLAO</name>
<dbReference type="Proteomes" id="UP001163719">
    <property type="component" value="Unassembled WGS sequence"/>
</dbReference>
<keyword evidence="1" id="KW-0472">Membrane</keyword>
<evidence type="ECO:0000256" key="1">
    <source>
        <dbReference type="SAM" id="Phobius"/>
    </source>
</evidence>
<accession>A0ABT3HP47</accession>
<keyword evidence="1" id="KW-1133">Transmembrane helix</keyword>
<gene>
    <name evidence="2" type="ORF">OH806_09645</name>
</gene>
<evidence type="ECO:0008006" key="4">
    <source>
        <dbReference type="Google" id="ProtNLM"/>
    </source>
</evidence>
<feature type="transmembrane region" description="Helical" evidence="1">
    <location>
        <begin position="20"/>
        <end position="40"/>
    </location>
</feature>
<keyword evidence="3" id="KW-1185">Reference proteome</keyword>
<dbReference type="RefSeq" id="WP_264743462.1">
    <property type="nucleotide sequence ID" value="NZ_JAPDHV010000003.1"/>
</dbReference>